<dbReference type="AlphaFoldDB" id="A0A0F8ZLN1"/>
<evidence type="ECO:0000313" key="1">
    <source>
        <dbReference type="EMBL" id="KKK60841.1"/>
    </source>
</evidence>
<gene>
    <name evidence="1" type="ORF">LCGC14_3020340</name>
</gene>
<proteinExistence type="predicted"/>
<accession>A0A0F8ZLN1</accession>
<name>A0A0F8ZLN1_9ZZZZ</name>
<reference evidence="1" key="1">
    <citation type="journal article" date="2015" name="Nature">
        <title>Complex archaea that bridge the gap between prokaryotes and eukaryotes.</title>
        <authorList>
            <person name="Spang A."/>
            <person name="Saw J.H."/>
            <person name="Jorgensen S.L."/>
            <person name="Zaremba-Niedzwiedzka K."/>
            <person name="Martijn J."/>
            <person name="Lind A.E."/>
            <person name="van Eijk R."/>
            <person name="Schleper C."/>
            <person name="Guy L."/>
            <person name="Ettema T.J."/>
        </authorList>
    </citation>
    <scope>NUCLEOTIDE SEQUENCE</scope>
</reference>
<organism evidence="1">
    <name type="scientific">marine sediment metagenome</name>
    <dbReference type="NCBI Taxonomy" id="412755"/>
    <lineage>
        <taxon>unclassified sequences</taxon>
        <taxon>metagenomes</taxon>
        <taxon>ecological metagenomes</taxon>
    </lineage>
</organism>
<comment type="caution">
    <text evidence="1">The sequence shown here is derived from an EMBL/GenBank/DDBJ whole genome shotgun (WGS) entry which is preliminary data.</text>
</comment>
<sequence length="90" mass="10108">MTEEDRLDTYMDTDTIIDVARSSLGISAPSSEMTDEEIAMVMKLLAESAPDTVWVDDVPMFGRIGISFMLSLSLYEFPEFYVSHGLSQFN</sequence>
<dbReference type="EMBL" id="LAZR01062769">
    <property type="protein sequence ID" value="KKK60841.1"/>
    <property type="molecule type" value="Genomic_DNA"/>
</dbReference>
<protein>
    <submittedName>
        <fullName evidence="1">Uncharacterized protein</fullName>
    </submittedName>
</protein>